<dbReference type="PANTHER" id="PTHR47740:SF1">
    <property type="entry name" value="LCK-INTERACTING TRANSMEMBRANE ADAPTER 1"/>
    <property type="match status" value="1"/>
</dbReference>
<dbReference type="OMA" id="GTCGART"/>
<evidence type="ECO:0000313" key="3">
    <source>
        <dbReference type="Proteomes" id="UP000002280"/>
    </source>
</evidence>
<proteinExistence type="predicted"/>
<dbReference type="GO" id="GO:0019815">
    <property type="term" value="C:B cell receptor complex"/>
    <property type="evidence" value="ECO:0000318"/>
    <property type="project" value="GO_Central"/>
</dbReference>
<evidence type="ECO:0000313" key="2">
    <source>
        <dbReference type="Ensembl" id="ENSMODP00000042300.1"/>
    </source>
</evidence>
<evidence type="ECO:0000256" key="1">
    <source>
        <dbReference type="SAM" id="MobiDB-lite"/>
    </source>
</evidence>
<accession>A0A5F8G4D7</accession>
<dbReference type="GO" id="GO:0050852">
    <property type="term" value="P:T cell receptor signaling pathway"/>
    <property type="evidence" value="ECO:0007669"/>
    <property type="project" value="InterPro"/>
</dbReference>
<reference evidence="2" key="2">
    <citation type="submission" date="2025-08" db="UniProtKB">
        <authorList>
            <consortium name="Ensembl"/>
        </authorList>
    </citation>
    <scope>IDENTIFICATION</scope>
</reference>
<name>A0A5F8G4D7_MONDO</name>
<feature type="compositionally biased region" description="Polar residues" evidence="1">
    <location>
        <begin position="192"/>
        <end position="204"/>
    </location>
</feature>
<dbReference type="STRING" id="13616.ENSMODP00000042300"/>
<dbReference type="Ensembl" id="ENSMODT00000065294.1">
    <property type="protein sequence ID" value="ENSMODP00000042300.1"/>
    <property type="gene ID" value="ENSMODG00000047016.1"/>
</dbReference>
<dbReference type="PANTHER" id="PTHR47740">
    <property type="entry name" value="LCK-INTERACTING TRANSMEMBRANE ADAPTER 1, LIME1"/>
    <property type="match status" value="1"/>
</dbReference>
<dbReference type="InParanoid" id="A0A5F8G4D7"/>
<dbReference type="GO" id="GO:0050853">
    <property type="term" value="P:B cell receptor signaling pathway"/>
    <property type="evidence" value="ECO:0000318"/>
    <property type="project" value="GO_Central"/>
</dbReference>
<feature type="compositionally biased region" description="Polar residues" evidence="1">
    <location>
        <begin position="19"/>
        <end position="28"/>
    </location>
</feature>
<dbReference type="Bgee" id="ENSMODG00000047016">
    <property type="expression patterns" value="Expressed in blood and 16 other cell types or tissues"/>
</dbReference>
<feature type="region of interest" description="Disordered" evidence="1">
    <location>
        <begin position="177"/>
        <end position="215"/>
    </location>
</feature>
<dbReference type="FunCoup" id="A0A5F8G4D7">
    <property type="interactions" value="14"/>
</dbReference>
<reference evidence="2" key="3">
    <citation type="submission" date="2025-09" db="UniProtKB">
        <authorList>
            <consortium name="Ensembl"/>
        </authorList>
    </citation>
    <scope>IDENTIFICATION</scope>
</reference>
<organism evidence="2 3">
    <name type="scientific">Monodelphis domestica</name>
    <name type="common">Gray short-tailed opossum</name>
    <dbReference type="NCBI Taxonomy" id="13616"/>
    <lineage>
        <taxon>Eukaryota</taxon>
        <taxon>Metazoa</taxon>
        <taxon>Chordata</taxon>
        <taxon>Craniata</taxon>
        <taxon>Vertebrata</taxon>
        <taxon>Euteleostomi</taxon>
        <taxon>Mammalia</taxon>
        <taxon>Metatheria</taxon>
        <taxon>Didelphimorphia</taxon>
        <taxon>Didelphidae</taxon>
        <taxon>Monodelphis</taxon>
    </lineage>
</organism>
<dbReference type="Proteomes" id="UP000002280">
    <property type="component" value="Chromosome 1"/>
</dbReference>
<sequence>MQLHSLSKSDSKLHELNRGTRNSKAQRPTSIDLLYPRWPGGIKADVQMTTVPPVFIHRELPQPPLALDFLAIESTYSNVREAAVPSVPPMTQCGGEQPMISEKSVIAEYAYVRKIKKGAEVGPSLTSPSDSIPLERGAQQHEIATEVDVLYSKICKLGRKPLEATWNRAPCNQLDRNTQAPVVEAEDEESQRPATNSSYRTISPTCGKKTENGPTENFYESISEMEGLGKVALPGLLGRAQTHRPSEGF</sequence>
<dbReference type="GO" id="GO:0019901">
    <property type="term" value="F:protein kinase binding"/>
    <property type="evidence" value="ECO:0000318"/>
    <property type="project" value="GO_Central"/>
</dbReference>
<feature type="region of interest" description="Disordered" evidence="1">
    <location>
        <begin position="1"/>
        <end position="28"/>
    </location>
</feature>
<dbReference type="Pfam" id="PF15332">
    <property type="entry name" value="LIME1"/>
    <property type="match status" value="1"/>
</dbReference>
<dbReference type="AlphaFoldDB" id="A0A5F8G4D7"/>
<reference evidence="2 3" key="1">
    <citation type="journal article" date="2007" name="Nature">
        <title>Genome of the marsupial Monodelphis domestica reveals innovation in non-coding sequences.</title>
        <authorList>
            <person name="Mikkelsen T.S."/>
            <person name="Wakefield M.J."/>
            <person name="Aken B."/>
            <person name="Amemiya C.T."/>
            <person name="Chang J.L."/>
            <person name="Duke S."/>
            <person name="Garber M."/>
            <person name="Gentles A.J."/>
            <person name="Goodstadt L."/>
            <person name="Heger A."/>
            <person name="Jurka J."/>
            <person name="Kamal M."/>
            <person name="Mauceli E."/>
            <person name="Searle S.M."/>
            <person name="Sharpe T."/>
            <person name="Baker M.L."/>
            <person name="Batzer M.A."/>
            <person name="Benos P.V."/>
            <person name="Belov K."/>
            <person name="Clamp M."/>
            <person name="Cook A."/>
            <person name="Cuff J."/>
            <person name="Das R."/>
            <person name="Davidow L."/>
            <person name="Deakin J.E."/>
            <person name="Fazzari M.J."/>
            <person name="Glass J.L."/>
            <person name="Grabherr M."/>
            <person name="Greally J.M."/>
            <person name="Gu W."/>
            <person name="Hore T.A."/>
            <person name="Huttley G.A."/>
            <person name="Kleber M."/>
            <person name="Jirtle R.L."/>
            <person name="Koina E."/>
            <person name="Lee J.T."/>
            <person name="Mahony S."/>
            <person name="Marra M.A."/>
            <person name="Miller R.D."/>
            <person name="Nicholls R.D."/>
            <person name="Oda M."/>
            <person name="Papenfuss A.T."/>
            <person name="Parra Z.E."/>
            <person name="Pollock D.D."/>
            <person name="Ray D.A."/>
            <person name="Schein J.E."/>
            <person name="Speed T.P."/>
            <person name="Thompson K."/>
            <person name="VandeBerg J.L."/>
            <person name="Wade C.M."/>
            <person name="Walker J.A."/>
            <person name="Waters P.D."/>
            <person name="Webber C."/>
            <person name="Weidman J.R."/>
            <person name="Xie X."/>
            <person name="Zody M.C."/>
            <person name="Baldwin J."/>
            <person name="Abdouelleil A."/>
            <person name="Abdulkadir J."/>
            <person name="Abebe A."/>
            <person name="Abera B."/>
            <person name="Abreu J."/>
            <person name="Acer S.C."/>
            <person name="Aftuck L."/>
            <person name="Alexander A."/>
            <person name="An P."/>
            <person name="Anderson E."/>
            <person name="Anderson S."/>
            <person name="Arachi H."/>
            <person name="Azer M."/>
            <person name="Bachantsang P."/>
            <person name="Barry A."/>
            <person name="Bayul T."/>
            <person name="Berlin A."/>
            <person name="Bessette D."/>
            <person name="Bloom T."/>
            <person name="Bloom T."/>
            <person name="Boguslavskiy L."/>
            <person name="Bonnet C."/>
            <person name="Boukhgalter B."/>
            <person name="Bourzgui I."/>
            <person name="Brown A."/>
            <person name="Cahill P."/>
            <person name="Channer S."/>
            <person name="Cheshatsang Y."/>
            <person name="Chuda L."/>
            <person name="Citroen M."/>
            <person name="Collymore A."/>
            <person name="Cooke P."/>
            <person name="Costello M."/>
            <person name="D'Aco K."/>
            <person name="Daza R."/>
            <person name="De Haan G."/>
            <person name="DeGray S."/>
            <person name="DeMaso C."/>
            <person name="Dhargay N."/>
            <person name="Dooley K."/>
            <person name="Dooley E."/>
            <person name="Doricent M."/>
            <person name="Dorje P."/>
            <person name="Dorjee K."/>
            <person name="Dupes A."/>
            <person name="Elong R."/>
            <person name="Falk J."/>
            <person name="Farina A."/>
            <person name="Faro S."/>
            <person name="Ferguson D."/>
            <person name="Fisher S."/>
            <person name="Foley C.D."/>
            <person name="Franke A."/>
            <person name="Friedrich D."/>
            <person name="Gadbois L."/>
            <person name="Gearin G."/>
            <person name="Gearin C.R."/>
            <person name="Giannoukos G."/>
            <person name="Goode T."/>
            <person name="Graham J."/>
            <person name="Grandbois E."/>
            <person name="Grewal S."/>
            <person name="Gyaltsen K."/>
            <person name="Hafez N."/>
            <person name="Hagos B."/>
            <person name="Hall J."/>
            <person name="Henson C."/>
            <person name="Hollinger A."/>
            <person name="Honan T."/>
            <person name="Huard M.D."/>
            <person name="Hughes L."/>
            <person name="Hurhula B."/>
            <person name="Husby M.E."/>
            <person name="Kamat A."/>
            <person name="Kanga B."/>
            <person name="Kashin S."/>
            <person name="Khazanovich D."/>
            <person name="Kisner P."/>
            <person name="Lance K."/>
            <person name="Lara M."/>
            <person name="Lee W."/>
            <person name="Lennon N."/>
            <person name="Letendre F."/>
            <person name="LeVine R."/>
            <person name="Lipovsky A."/>
            <person name="Liu X."/>
            <person name="Liu J."/>
            <person name="Liu S."/>
            <person name="Lokyitsang T."/>
            <person name="Lokyitsang Y."/>
            <person name="Lubonja R."/>
            <person name="Lui A."/>
            <person name="MacDonald P."/>
            <person name="Magnisalis V."/>
            <person name="Maru K."/>
            <person name="Matthews C."/>
            <person name="McCusker W."/>
            <person name="McDonough S."/>
            <person name="Mehta T."/>
            <person name="Meldrim J."/>
            <person name="Meneus L."/>
            <person name="Mihai O."/>
            <person name="Mihalev A."/>
            <person name="Mihova T."/>
            <person name="Mittelman R."/>
            <person name="Mlenga V."/>
            <person name="Montmayeur A."/>
            <person name="Mulrain L."/>
            <person name="Navidi A."/>
            <person name="Naylor J."/>
            <person name="Negash T."/>
            <person name="Nguyen T."/>
            <person name="Nguyen N."/>
            <person name="Nicol R."/>
            <person name="Norbu C."/>
            <person name="Norbu N."/>
            <person name="Novod N."/>
            <person name="O'Neill B."/>
            <person name="Osman S."/>
            <person name="Markiewicz E."/>
            <person name="Oyono O.L."/>
            <person name="Patti C."/>
            <person name="Phunkhang P."/>
            <person name="Pierre F."/>
            <person name="Priest M."/>
            <person name="Raghuraman S."/>
            <person name="Rege F."/>
            <person name="Reyes R."/>
            <person name="Rise C."/>
            <person name="Rogov P."/>
            <person name="Ross K."/>
            <person name="Ryan E."/>
            <person name="Settipalli S."/>
            <person name="Shea T."/>
            <person name="Sherpa N."/>
            <person name="Shi L."/>
            <person name="Shih D."/>
            <person name="Sparrow T."/>
            <person name="Spaulding J."/>
            <person name="Stalker J."/>
            <person name="Stange-Thomann N."/>
            <person name="Stavropoulos S."/>
            <person name="Stone C."/>
            <person name="Strader C."/>
            <person name="Tesfaye S."/>
            <person name="Thomson T."/>
            <person name="Thoulutsang Y."/>
            <person name="Thoulutsang D."/>
            <person name="Topham K."/>
            <person name="Topping I."/>
            <person name="Tsamla T."/>
            <person name="Vassiliev H."/>
            <person name="Vo A."/>
            <person name="Wangchuk T."/>
            <person name="Wangdi T."/>
            <person name="Weiand M."/>
            <person name="Wilkinson J."/>
            <person name="Wilson A."/>
            <person name="Yadav S."/>
            <person name="Young G."/>
            <person name="Yu Q."/>
            <person name="Zembek L."/>
            <person name="Zhong D."/>
            <person name="Zimmer A."/>
            <person name="Zwirko Z."/>
            <person name="Jaffe D.B."/>
            <person name="Alvarez P."/>
            <person name="Brockman W."/>
            <person name="Butler J."/>
            <person name="Chin C."/>
            <person name="Gnerre S."/>
            <person name="MacCallum I."/>
            <person name="Graves J.A."/>
            <person name="Ponting C.P."/>
            <person name="Breen M."/>
            <person name="Samollow P.B."/>
            <person name="Lander E.S."/>
            <person name="Lindblad-Toh K."/>
        </authorList>
    </citation>
    <scope>NUCLEOTIDE SEQUENCE [LARGE SCALE GENOMIC DNA]</scope>
</reference>
<feature type="compositionally biased region" description="Basic and acidic residues" evidence="1">
    <location>
        <begin position="7"/>
        <end position="18"/>
    </location>
</feature>
<protein>
    <submittedName>
        <fullName evidence="2">Uncharacterized protein</fullName>
    </submittedName>
</protein>
<dbReference type="InterPro" id="IPR026072">
    <property type="entry name" value="Lime1"/>
</dbReference>
<keyword evidence="3" id="KW-1185">Reference proteome</keyword>